<evidence type="ECO:0000259" key="7">
    <source>
        <dbReference type="PROSITE" id="PS51296"/>
    </source>
</evidence>
<sequence length="362" mass="39726">MSFLRNAWYVAGWSGDLGTAPRRIRVLGEWIALFRLADGTAAAIGDRCPHRFASLGDGKLVGDSLQCPYHGLRFDRDGRCVHNPHGDGSVPAGSGVRSYPLVERHGALWIWTGEPGRADPAAIPDFARFDDPALAVSRGYLKVTAPYELVTDNLLDLSHAAFLHPFLASPDAADRTRTGVRQEGNTVWSQLWIEREPVTPLFRLVWDHPDDQAEMRSHMRWTAPSSLYLDVGMTPDGIDPDDSPALPSAHLLTPETEGSTHYFWMVGRNRGQADAAIGERIHAGIARAFAEEDEPMIARVAENMDGADFWSLRPMILAGDAAAVRARRILAQMIRAEGATPATPDATRIPAIEGTQHGHHRN</sequence>
<evidence type="ECO:0000256" key="4">
    <source>
        <dbReference type="ARBA" id="ARBA00023004"/>
    </source>
</evidence>
<keyword evidence="3" id="KW-0560">Oxidoreductase</keyword>
<dbReference type="InterPro" id="IPR044043">
    <property type="entry name" value="VanA_C_cat"/>
</dbReference>
<dbReference type="Gene3D" id="2.102.10.10">
    <property type="entry name" value="Rieske [2Fe-2S] iron-sulphur domain"/>
    <property type="match status" value="1"/>
</dbReference>
<evidence type="ECO:0000256" key="2">
    <source>
        <dbReference type="ARBA" id="ARBA00022723"/>
    </source>
</evidence>
<reference evidence="9" key="1">
    <citation type="submission" date="2017-02" db="EMBL/GenBank/DDBJ databases">
        <authorList>
            <person name="Varghese N."/>
            <person name="Submissions S."/>
        </authorList>
    </citation>
    <scope>NUCLEOTIDE SEQUENCE [LARGE SCALE GENOMIC DNA]</scope>
    <source>
        <strain evidence="9">UM2</strain>
    </source>
</reference>
<keyword evidence="9" id="KW-1185">Reference proteome</keyword>
<dbReference type="InterPro" id="IPR017941">
    <property type="entry name" value="Rieske_2Fe-2S"/>
</dbReference>
<proteinExistence type="predicted"/>
<dbReference type="AlphaFoldDB" id="A0A1T5FBB3"/>
<dbReference type="PANTHER" id="PTHR21266:SF60">
    <property type="entry name" value="3-KETOSTEROID-9-ALPHA-MONOOXYGENASE, OXYGENASE COMPONENT"/>
    <property type="match status" value="1"/>
</dbReference>
<evidence type="ECO:0000256" key="5">
    <source>
        <dbReference type="ARBA" id="ARBA00023014"/>
    </source>
</evidence>
<dbReference type="PROSITE" id="PS51296">
    <property type="entry name" value="RIESKE"/>
    <property type="match status" value="1"/>
</dbReference>
<dbReference type="Proteomes" id="UP000189818">
    <property type="component" value="Unassembled WGS sequence"/>
</dbReference>
<name>A0A1T5FBB3_9SPHN</name>
<dbReference type="GO" id="GO:0051537">
    <property type="term" value="F:2 iron, 2 sulfur cluster binding"/>
    <property type="evidence" value="ECO:0007669"/>
    <property type="project" value="UniProtKB-KW"/>
</dbReference>
<dbReference type="GO" id="GO:0008168">
    <property type="term" value="F:methyltransferase activity"/>
    <property type="evidence" value="ECO:0007669"/>
    <property type="project" value="UniProtKB-KW"/>
</dbReference>
<evidence type="ECO:0000313" key="9">
    <source>
        <dbReference type="Proteomes" id="UP000189818"/>
    </source>
</evidence>
<gene>
    <name evidence="8" type="ORF">SAMN06295920_10919</name>
</gene>
<dbReference type="GO" id="GO:0004497">
    <property type="term" value="F:monooxygenase activity"/>
    <property type="evidence" value="ECO:0007669"/>
    <property type="project" value="UniProtKB-KW"/>
</dbReference>
<dbReference type="STRING" id="439228.SAMN06295920_10919"/>
<evidence type="ECO:0000256" key="1">
    <source>
        <dbReference type="ARBA" id="ARBA00022714"/>
    </source>
</evidence>
<evidence type="ECO:0000313" key="8">
    <source>
        <dbReference type="EMBL" id="SKB93416.1"/>
    </source>
</evidence>
<dbReference type="SUPFAM" id="SSF55961">
    <property type="entry name" value="Bet v1-like"/>
    <property type="match status" value="1"/>
</dbReference>
<dbReference type="Gene3D" id="3.90.380.10">
    <property type="entry name" value="Naphthalene 1,2-dioxygenase Alpha Subunit, Chain A, domain 1"/>
    <property type="match status" value="1"/>
</dbReference>
<dbReference type="EMBL" id="FUYM01000009">
    <property type="protein sequence ID" value="SKB93416.1"/>
    <property type="molecule type" value="Genomic_DNA"/>
</dbReference>
<evidence type="ECO:0000256" key="3">
    <source>
        <dbReference type="ARBA" id="ARBA00023002"/>
    </source>
</evidence>
<dbReference type="PANTHER" id="PTHR21266">
    <property type="entry name" value="IRON-SULFUR DOMAIN CONTAINING PROTEIN"/>
    <property type="match status" value="1"/>
</dbReference>
<dbReference type="GO" id="GO:0032259">
    <property type="term" value="P:methylation"/>
    <property type="evidence" value="ECO:0007669"/>
    <property type="project" value="UniProtKB-KW"/>
</dbReference>
<evidence type="ECO:0000256" key="6">
    <source>
        <dbReference type="SAM" id="MobiDB-lite"/>
    </source>
</evidence>
<protein>
    <submittedName>
        <fullName evidence="8">Vanillate O-demethylase monooxygenase subunit</fullName>
    </submittedName>
</protein>
<accession>A0A1T5FBB3</accession>
<dbReference type="InterPro" id="IPR036922">
    <property type="entry name" value="Rieske_2Fe-2S_sf"/>
</dbReference>
<keyword evidence="2" id="KW-0479">Metal-binding</keyword>
<dbReference type="GO" id="GO:0046872">
    <property type="term" value="F:metal ion binding"/>
    <property type="evidence" value="ECO:0007669"/>
    <property type="project" value="UniProtKB-KW"/>
</dbReference>
<dbReference type="RefSeq" id="WP_079649620.1">
    <property type="nucleotide sequence ID" value="NZ_FUYM01000009.1"/>
</dbReference>
<keyword evidence="1" id="KW-0001">2Fe-2S</keyword>
<keyword evidence="5" id="KW-0411">Iron-sulfur</keyword>
<dbReference type="OrthoDB" id="9800776at2"/>
<keyword evidence="4" id="KW-0408">Iron</keyword>
<keyword evidence="8" id="KW-0808">Transferase</keyword>
<dbReference type="Pfam" id="PF19112">
    <property type="entry name" value="VanA_C"/>
    <property type="match status" value="1"/>
</dbReference>
<feature type="domain" description="Rieske" evidence="7">
    <location>
        <begin position="8"/>
        <end position="110"/>
    </location>
</feature>
<keyword evidence="8" id="KW-0503">Monooxygenase</keyword>
<dbReference type="SUPFAM" id="SSF50022">
    <property type="entry name" value="ISP domain"/>
    <property type="match status" value="1"/>
</dbReference>
<keyword evidence="8" id="KW-0489">Methyltransferase</keyword>
<dbReference type="Pfam" id="PF00355">
    <property type="entry name" value="Rieske"/>
    <property type="match status" value="1"/>
</dbReference>
<dbReference type="InterPro" id="IPR050584">
    <property type="entry name" value="Cholesterol_7-desaturase"/>
</dbReference>
<organism evidence="8 9">
    <name type="scientific">Rhizorhabdus histidinilytica</name>
    <dbReference type="NCBI Taxonomy" id="439228"/>
    <lineage>
        <taxon>Bacteria</taxon>
        <taxon>Pseudomonadati</taxon>
        <taxon>Pseudomonadota</taxon>
        <taxon>Alphaproteobacteria</taxon>
        <taxon>Sphingomonadales</taxon>
        <taxon>Sphingomonadaceae</taxon>
        <taxon>Rhizorhabdus</taxon>
    </lineage>
</organism>
<feature type="region of interest" description="Disordered" evidence="6">
    <location>
        <begin position="339"/>
        <end position="362"/>
    </location>
</feature>